<protein>
    <recommendedName>
        <fullName evidence="3">Retrotransposon gag protein</fullName>
    </recommendedName>
</protein>
<dbReference type="Proteomes" id="UP001371456">
    <property type="component" value="Unassembled WGS sequence"/>
</dbReference>
<name>A0AAN8T1E7_SOLBU</name>
<reference evidence="1 2" key="1">
    <citation type="submission" date="2024-02" db="EMBL/GenBank/DDBJ databases">
        <title>de novo genome assembly of Solanum bulbocastanum strain 11H21.</title>
        <authorList>
            <person name="Hosaka A.J."/>
        </authorList>
    </citation>
    <scope>NUCLEOTIDE SEQUENCE [LARGE SCALE GENOMIC DNA]</scope>
    <source>
        <tissue evidence="1">Young leaves</tissue>
    </source>
</reference>
<dbReference type="AlphaFoldDB" id="A0AAN8T1E7"/>
<keyword evidence="2" id="KW-1185">Reference proteome</keyword>
<sequence length="93" mass="10769">MMTIRESIQCFNRLNGESLHETWLRFKKLVLQCPTHGLLDNVLLQYFYRSLHLVNKGVGDQLSLGGLMQQPYALVAQLHGMKTINKAWYTCED</sequence>
<evidence type="ECO:0008006" key="3">
    <source>
        <dbReference type="Google" id="ProtNLM"/>
    </source>
</evidence>
<evidence type="ECO:0000313" key="1">
    <source>
        <dbReference type="EMBL" id="KAK6779898.1"/>
    </source>
</evidence>
<gene>
    <name evidence="1" type="ORF">RDI58_022082</name>
</gene>
<accession>A0AAN8T1E7</accession>
<comment type="caution">
    <text evidence="1">The sequence shown here is derived from an EMBL/GenBank/DDBJ whole genome shotgun (WGS) entry which is preliminary data.</text>
</comment>
<evidence type="ECO:0000313" key="2">
    <source>
        <dbReference type="Proteomes" id="UP001371456"/>
    </source>
</evidence>
<dbReference type="EMBL" id="JBANQN010000009">
    <property type="protein sequence ID" value="KAK6779898.1"/>
    <property type="molecule type" value="Genomic_DNA"/>
</dbReference>
<organism evidence="1 2">
    <name type="scientific">Solanum bulbocastanum</name>
    <name type="common">Wild potato</name>
    <dbReference type="NCBI Taxonomy" id="147425"/>
    <lineage>
        <taxon>Eukaryota</taxon>
        <taxon>Viridiplantae</taxon>
        <taxon>Streptophyta</taxon>
        <taxon>Embryophyta</taxon>
        <taxon>Tracheophyta</taxon>
        <taxon>Spermatophyta</taxon>
        <taxon>Magnoliopsida</taxon>
        <taxon>eudicotyledons</taxon>
        <taxon>Gunneridae</taxon>
        <taxon>Pentapetalae</taxon>
        <taxon>asterids</taxon>
        <taxon>lamiids</taxon>
        <taxon>Solanales</taxon>
        <taxon>Solanaceae</taxon>
        <taxon>Solanoideae</taxon>
        <taxon>Solaneae</taxon>
        <taxon>Solanum</taxon>
    </lineage>
</organism>
<proteinExistence type="predicted"/>